<dbReference type="GO" id="GO:0003723">
    <property type="term" value="F:RNA binding"/>
    <property type="evidence" value="ECO:0007669"/>
    <property type="project" value="InterPro"/>
</dbReference>
<dbReference type="GO" id="GO:0030686">
    <property type="term" value="C:90S preribosome"/>
    <property type="evidence" value="ECO:0007669"/>
    <property type="project" value="TreeGrafter"/>
</dbReference>
<dbReference type="GO" id="GO:0030688">
    <property type="term" value="C:preribosome, small subunit precursor"/>
    <property type="evidence" value="ECO:0007669"/>
    <property type="project" value="TreeGrafter"/>
</dbReference>
<dbReference type="EMBL" id="HE575323">
    <property type="protein sequence ID" value="CCC93410.1"/>
    <property type="molecule type" value="Genomic_DNA"/>
</dbReference>
<dbReference type="SUPFAM" id="SSF48371">
    <property type="entry name" value="ARM repeat"/>
    <property type="match status" value="1"/>
</dbReference>
<dbReference type="PANTHER" id="PTHR13102">
    <property type="entry name" value="NUCLEOLAR PROTEIN 9"/>
    <property type="match status" value="1"/>
</dbReference>
<dbReference type="InterPro" id="IPR016024">
    <property type="entry name" value="ARM-type_fold"/>
</dbReference>
<evidence type="ECO:0000313" key="2">
    <source>
        <dbReference type="EMBL" id="CCC93410.1"/>
    </source>
</evidence>
<dbReference type="GO" id="GO:0000472">
    <property type="term" value="P:endonucleolytic cleavage to generate mature 5'-end of SSU-rRNA from (SSU-rRNA, 5.8S rRNA, LSU-rRNA)"/>
    <property type="evidence" value="ECO:0007669"/>
    <property type="project" value="TreeGrafter"/>
</dbReference>
<dbReference type="GO" id="GO:0000480">
    <property type="term" value="P:endonucleolytic cleavage in 5'-ETS of tricistronic rRNA transcript (SSU-rRNA, 5.8S rRNA, LSU-rRNA)"/>
    <property type="evidence" value="ECO:0007669"/>
    <property type="project" value="TreeGrafter"/>
</dbReference>
<dbReference type="AlphaFoldDB" id="G0UVJ4"/>
<reference evidence="2" key="1">
    <citation type="journal article" date="2012" name="Proc. Natl. Acad. Sci. U.S.A.">
        <title>Antigenic diversity is generated by distinct evolutionary mechanisms in African trypanosome species.</title>
        <authorList>
            <person name="Jackson A.P."/>
            <person name="Berry A."/>
            <person name="Aslett M."/>
            <person name="Allison H.C."/>
            <person name="Burton P."/>
            <person name="Vavrova-Anderson J."/>
            <person name="Brown R."/>
            <person name="Browne H."/>
            <person name="Corton N."/>
            <person name="Hauser H."/>
            <person name="Gamble J."/>
            <person name="Gilderthorp R."/>
            <person name="Marcello L."/>
            <person name="McQuillan J."/>
            <person name="Otto T.D."/>
            <person name="Quail M.A."/>
            <person name="Sanders M.J."/>
            <person name="van Tonder A."/>
            <person name="Ginger M.L."/>
            <person name="Field M.C."/>
            <person name="Barry J.D."/>
            <person name="Hertz-Fowler C."/>
            <person name="Berriman M."/>
        </authorList>
    </citation>
    <scope>NUCLEOTIDE SEQUENCE</scope>
    <source>
        <strain evidence="2">IL3000</strain>
    </source>
</reference>
<proteinExistence type="predicted"/>
<name>G0UVJ4_TRYCI</name>
<evidence type="ECO:0000256" key="1">
    <source>
        <dbReference type="SAM" id="MobiDB-lite"/>
    </source>
</evidence>
<dbReference type="GO" id="GO:0005730">
    <property type="term" value="C:nucleolus"/>
    <property type="evidence" value="ECO:0007669"/>
    <property type="project" value="TreeGrafter"/>
</dbReference>
<feature type="region of interest" description="Disordered" evidence="1">
    <location>
        <begin position="1"/>
        <end position="41"/>
    </location>
</feature>
<accession>G0UVJ4</accession>
<protein>
    <submittedName>
        <fullName evidence="2">Uncharacterized protein</fullName>
    </submittedName>
</protein>
<dbReference type="VEuPathDB" id="TriTrypDB:TcIL3000_10_1690"/>
<dbReference type="PANTHER" id="PTHR13102:SF0">
    <property type="entry name" value="NUCLEOLAR PROTEIN 9"/>
    <property type="match status" value="1"/>
</dbReference>
<gene>
    <name evidence="2" type="ORF">TCIL3000_10_1690</name>
</gene>
<dbReference type="InterPro" id="IPR040000">
    <property type="entry name" value="NOP9"/>
</dbReference>
<dbReference type="GO" id="GO:0000447">
    <property type="term" value="P:endonucleolytic cleavage in ITS1 to separate SSU-rRNA from 5.8S rRNA and LSU-rRNA from tricistronic rRNA transcript (SSU-rRNA, 5.8S rRNA, LSU-rRNA)"/>
    <property type="evidence" value="ECO:0007669"/>
    <property type="project" value="TreeGrafter"/>
</dbReference>
<dbReference type="GO" id="GO:0000056">
    <property type="term" value="P:ribosomal small subunit export from nucleus"/>
    <property type="evidence" value="ECO:0007669"/>
    <property type="project" value="TreeGrafter"/>
</dbReference>
<organism evidence="2">
    <name type="scientific">Trypanosoma congolense (strain IL3000)</name>
    <dbReference type="NCBI Taxonomy" id="1068625"/>
    <lineage>
        <taxon>Eukaryota</taxon>
        <taxon>Discoba</taxon>
        <taxon>Euglenozoa</taxon>
        <taxon>Kinetoplastea</taxon>
        <taxon>Metakinetoplastina</taxon>
        <taxon>Trypanosomatida</taxon>
        <taxon>Trypanosomatidae</taxon>
        <taxon>Trypanosoma</taxon>
        <taxon>Nannomonas</taxon>
    </lineage>
</organism>
<feature type="compositionally biased region" description="Basic and acidic residues" evidence="1">
    <location>
        <begin position="29"/>
        <end position="41"/>
    </location>
</feature>
<sequence length="730" mass="79434">MSSRGKRSRWDEQGARYSDLDPAVKLQKRREERQEKKERERTLSYFTSMQRALEQQSSDTLGSLVDGFFVEVIKLLREDSSLHLLRNGTVCRTIEAALLNCELVHSKSLLYVLLGHVCNLATSPTASRTLEAVIGSIARGVRALSESDDELFATEMEEGGCGVNGVPSAATLVTCVVEELVEYAGDVVVHDIAARTVRTIVPFLAGFGVASGGVVMPPGGVRFTVQLDILGLALMDAVERVFSDGSVKSSVDVWLRVAAVPSASLIVQSLLRACKHGTRLDSSVRQRLEAVDDDNSTLFRRLLMDPLGCHLFQAYVKVPVPAPLLEAFDAAPSCQCLRGDVDLHACGKRPPGMPGDASLGSTSGVEGLAMERTCWDKALDVAVNALDELLDPTGGSCAHAAFALQDLVLYAPSALHLDCVWQQLLERIGLTVLLSSPKLAQVVAAFVRKCAFTSSVAAAKGDEGGFAAPVTVVGGFPGDVIPKDVEQAVLNDVAQGVRYFPTSMEFQKVVVTALCRVMRELCRKGAAQFLLVDGAVQDRGFEIARYMMHFAPSASAMFLHAVERLCLSDVEALLRHPKGSLVLQQFLRAGAAHHPMGKRGPDQQQPERTIPSCFLRRISPLLPQLVGNTYAAYAIEVLYDVSSLESKEELVKLLLPIYNGMKPGTEASCGEAGVVMDGADPTFLREFIMRKVMTKCCVEMYVHRPEDWMKLARRQCQVQRLLQRMSAVAL</sequence>